<dbReference type="Proteomes" id="UP000242181">
    <property type="component" value="Unassembled WGS sequence"/>
</dbReference>
<dbReference type="InterPro" id="IPR013563">
    <property type="entry name" value="Oligopep_ABC_C"/>
</dbReference>
<keyword evidence="3" id="KW-0813">Transport</keyword>
<feature type="domain" description="ABC transporter" evidence="8">
    <location>
        <begin position="313"/>
        <end position="555"/>
    </location>
</feature>
<comment type="similarity">
    <text evidence="2">Belongs to the ABC transporter superfamily.</text>
</comment>
<dbReference type="SUPFAM" id="SSF52540">
    <property type="entry name" value="P-loop containing nucleoside triphosphate hydrolases"/>
    <property type="match status" value="2"/>
</dbReference>
<keyword evidence="5" id="KW-0547">Nucleotide-binding</keyword>
<dbReference type="PROSITE" id="PS50893">
    <property type="entry name" value="ABC_TRANSPORTER_2"/>
    <property type="match status" value="2"/>
</dbReference>
<dbReference type="GO" id="GO:0005886">
    <property type="term" value="C:plasma membrane"/>
    <property type="evidence" value="ECO:0007669"/>
    <property type="project" value="UniProtKB-SubCell"/>
</dbReference>
<proteinExistence type="inferred from homology"/>
<evidence type="ECO:0000256" key="7">
    <source>
        <dbReference type="ARBA" id="ARBA00023136"/>
    </source>
</evidence>
<dbReference type="OrthoDB" id="9784450at2"/>
<dbReference type="RefSeq" id="WP_106452746.1">
    <property type="nucleotide sequence ID" value="NZ_PXYH01000005.1"/>
</dbReference>
<sequence length="587" mass="65132">MSLLEVKNLRIEYPSRHGVMAAVDELSFTIEKGEILGVVGESGAGKSTIGNAVIDLLSPPGRIASGDVYLDGEKISDLAPAAIRAVRGRRIGFIFQDPMTSLNPLFTVEYQMVETLLANTGMSREQARQKAVSLLDAVGIPQPELRIKQYPHQFSGGMRQRVVIAIALSCDPELIIADEPTTALDVSIQDQILTLIRTLCKERNVGCMLVTHDMGVVSNVTDRVAVMYRGRLVEIGPTSKVLGSPEHAYTQSLISAVPRSDIKLRRFPLVSYIEDAREMASLDLKTHWLGQSQDQRQYQGALLRVEHCNLRFVTKDSFFPSRREYLQATNDVSFEIFEGETFGLVGESGSGKSTIARAITGLYPPDTGKIWFEGIELTAIRSEQERRPLRRQMQMVFQNPYSSLNPRMRVEDIIAEPIRFHRLAGSEAQIRGIVADLLDYVGLGRAAGVKFPHEFSGGQRQRISIARALATRPRLLICDEPTSALDVSVQAQILNLLKDLQDELKLTMLFISHDLPVIRQMCDRIGVMKKGTLVEVAPTEQLFTQAADPYSRSLISLMPEFKGMSRKGLDISDVAAGQNSSHRRSVI</sequence>
<dbReference type="PANTHER" id="PTHR43297:SF7">
    <property type="entry name" value="D,D-DIPEPTIDE TRANSPORT ATP-BINDING PROTEIN DDPD-RELATED"/>
    <property type="match status" value="1"/>
</dbReference>
<dbReference type="PROSITE" id="PS00211">
    <property type="entry name" value="ABC_TRANSPORTER_1"/>
    <property type="match status" value="2"/>
</dbReference>
<dbReference type="InterPro" id="IPR050388">
    <property type="entry name" value="ABC_Ni/Peptide_Import"/>
</dbReference>
<evidence type="ECO:0000313" key="9">
    <source>
        <dbReference type="EMBL" id="PSJ45542.1"/>
    </source>
</evidence>
<dbReference type="Pfam" id="PF08352">
    <property type="entry name" value="oligo_HPY"/>
    <property type="match status" value="2"/>
</dbReference>
<dbReference type="GO" id="GO:0016887">
    <property type="term" value="F:ATP hydrolysis activity"/>
    <property type="evidence" value="ECO:0007669"/>
    <property type="project" value="InterPro"/>
</dbReference>
<evidence type="ECO:0000256" key="3">
    <source>
        <dbReference type="ARBA" id="ARBA00022448"/>
    </source>
</evidence>
<name>A0A2P7R5Q9_9GAMM</name>
<dbReference type="InterPro" id="IPR017871">
    <property type="entry name" value="ABC_transporter-like_CS"/>
</dbReference>
<protein>
    <submittedName>
        <fullName evidence="9">ABC transporter ATP-binding protein</fullName>
    </submittedName>
</protein>
<gene>
    <name evidence="9" type="ORF">C7I36_04965</name>
</gene>
<dbReference type="EMBL" id="PXYH01000005">
    <property type="protein sequence ID" value="PSJ45542.1"/>
    <property type="molecule type" value="Genomic_DNA"/>
</dbReference>
<feature type="domain" description="ABC transporter" evidence="8">
    <location>
        <begin position="4"/>
        <end position="254"/>
    </location>
</feature>
<dbReference type="NCBIfam" id="NF008453">
    <property type="entry name" value="PRK11308.1"/>
    <property type="match status" value="2"/>
</dbReference>
<dbReference type="AlphaFoldDB" id="A0A2P7R5Q9"/>
<reference evidence="9 10" key="1">
    <citation type="submission" date="2018-03" db="EMBL/GenBank/DDBJ databases">
        <title>The draft genome of Zobellella taiwanensis JCM 13381.</title>
        <authorList>
            <person name="Liu L."/>
            <person name="Li L."/>
            <person name="Wang T."/>
            <person name="Zhang X."/>
            <person name="Liang L."/>
        </authorList>
    </citation>
    <scope>NUCLEOTIDE SEQUENCE [LARGE SCALE GENOMIC DNA]</scope>
    <source>
        <strain evidence="9 10">JCM 13381</strain>
    </source>
</reference>
<dbReference type="FunFam" id="3.40.50.300:FF:000016">
    <property type="entry name" value="Oligopeptide ABC transporter ATP-binding component"/>
    <property type="match status" value="2"/>
</dbReference>
<dbReference type="InterPro" id="IPR003593">
    <property type="entry name" value="AAA+_ATPase"/>
</dbReference>
<comment type="subcellular location">
    <subcellularLocation>
        <location evidence="1">Cell inner membrane</location>
        <topology evidence="1">Peripheral membrane protein</topology>
    </subcellularLocation>
</comment>
<dbReference type="PANTHER" id="PTHR43297">
    <property type="entry name" value="OLIGOPEPTIDE TRANSPORT ATP-BINDING PROTEIN APPD"/>
    <property type="match status" value="1"/>
</dbReference>
<evidence type="ECO:0000256" key="1">
    <source>
        <dbReference type="ARBA" id="ARBA00004417"/>
    </source>
</evidence>
<dbReference type="NCBIfam" id="NF007739">
    <property type="entry name" value="PRK10419.1"/>
    <property type="match status" value="2"/>
</dbReference>
<keyword evidence="4" id="KW-1003">Cell membrane</keyword>
<dbReference type="CDD" id="cd03257">
    <property type="entry name" value="ABC_NikE_OppD_transporters"/>
    <property type="match status" value="2"/>
</dbReference>
<dbReference type="GO" id="GO:0005524">
    <property type="term" value="F:ATP binding"/>
    <property type="evidence" value="ECO:0007669"/>
    <property type="project" value="UniProtKB-KW"/>
</dbReference>
<evidence type="ECO:0000256" key="2">
    <source>
        <dbReference type="ARBA" id="ARBA00005417"/>
    </source>
</evidence>
<evidence type="ECO:0000256" key="6">
    <source>
        <dbReference type="ARBA" id="ARBA00022840"/>
    </source>
</evidence>
<evidence type="ECO:0000259" key="8">
    <source>
        <dbReference type="PROSITE" id="PS50893"/>
    </source>
</evidence>
<dbReference type="InterPro" id="IPR027417">
    <property type="entry name" value="P-loop_NTPase"/>
</dbReference>
<evidence type="ECO:0000313" key="10">
    <source>
        <dbReference type="Proteomes" id="UP000242181"/>
    </source>
</evidence>
<keyword evidence="10" id="KW-1185">Reference proteome</keyword>
<keyword evidence="7" id="KW-0472">Membrane</keyword>
<organism evidence="9 10">
    <name type="scientific">Zobellella taiwanensis</name>
    <dbReference type="NCBI Taxonomy" id="347535"/>
    <lineage>
        <taxon>Bacteria</taxon>
        <taxon>Pseudomonadati</taxon>
        <taxon>Pseudomonadota</taxon>
        <taxon>Gammaproteobacteria</taxon>
        <taxon>Aeromonadales</taxon>
        <taxon>Aeromonadaceae</taxon>
        <taxon>Zobellella</taxon>
    </lineage>
</organism>
<evidence type="ECO:0000256" key="5">
    <source>
        <dbReference type="ARBA" id="ARBA00022741"/>
    </source>
</evidence>
<keyword evidence="6 9" id="KW-0067">ATP-binding</keyword>
<evidence type="ECO:0000256" key="4">
    <source>
        <dbReference type="ARBA" id="ARBA00022475"/>
    </source>
</evidence>
<dbReference type="Gene3D" id="3.40.50.300">
    <property type="entry name" value="P-loop containing nucleotide triphosphate hydrolases"/>
    <property type="match status" value="2"/>
</dbReference>
<comment type="caution">
    <text evidence="9">The sequence shown here is derived from an EMBL/GenBank/DDBJ whole genome shotgun (WGS) entry which is preliminary data.</text>
</comment>
<dbReference type="SMART" id="SM00382">
    <property type="entry name" value="AAA"/>
    <property type="match status" value="2"/>
</dbReference>
<dbReference type="GO" id="GO:0055085">
    <property type="term" value="P:transmembrane transport"/>
    <property type="evidence" value="ECO:0007669"/>
    <property type="project" value="UniProtKB-ARBA"/>
</dbReference>
<dbReference type="Pfam" id="PF00005">
    <property type="entry name" value="ABC_tran"/>
    <property type="match status" value="2"/>
</dbReference>
<dbReference type="GO" id="GO:0015833">
    <property type="term" value="P:peptide transport"/>
    <property type="evidence" value="ECO:0007669"/>
    <property type="project" value="InterPro"/>
</dbReference>
<accession>A0A2P7R5Q9</accession>
<dbReference type="InterPro" id="IPR003439">
    <property type="entry name" value="ABC_transporter-like_ATP-bd"/>
</dbReference>